<name>A0AAE0UDD3_SORBR</name>
<sequence>MSGNQPTTGNPGGSQTTTVGRSPFGFVRTLEAAAADNSPHLENAWEIILHIQENLVMHDGRVAALASLKIWDNQYDGFAAHAYSWLRVHHESNTSEAAIAGISHTRPRLKEQISESLATHERANRPRNQEKGEVDQSFPDTIESEADFWSQEAIAKSLNNTTPSLSQIADIPRTSEEHATYIREMFDALKNTEGILEKATNIKVEIVKSTSGRVFLDIAWVLLREAKTFQLGKPNVKPWCTTFIYEQYPTMRARWNDMVGFFNTSKAAVANLIVAHNEKRFAGNPKGEKSRKVQNDKTNKGKATKIQTNRDKATTLDQMVNRAEGRARARRATASLQNGKLADQKLHENGADDVLDDEERARRQEAEAAEPNSNDEHFADSDEEANKDEVQAATGREEIHEGDVNEYDAQEFYFQEEQVLAHPPPVLGVNAGSSHTHPSANFPFSNSLTGRQQRVRNTAGNEGNPSTSSIAPAGDLTTYPPVNPSGLNTPNLHPSYRRYLMSNSNNGSVTLPDYSMGYSGPLPDFSIPWGFAQFPSGNASMTEPQVAGDGNTAVGIGRPHPTLSNTDTSSAGGGSQSSAGGSRLATRRGRNSLEDDSEADVEAHPMRRYRF</sequence>
<evidence type="ECO:0000256" key="1">
    <source>
        <dbReference type="SAM" id="MobiDB-lite"/>
    </source>
</evidence>
<evidence type="ECO:0000313" key="2">
    <source>
        <dbReference type="EMBL" id="KAK3399655.1"/>
    </source>
</evidence>
<proteinExistence type="predicted"/>
<dbReference type="AlphaFoldDB" id="A0AAE0UDD3"/>
<feature type="compositionally biased region" description="Polar residues" evidence="1">
    <location>
        <begin position="456"/>
        <end position="470"/>
    </location>
</feature>
<accession>A0AAE0UDD3</accession>
<gene>
    <name evidence="2" type="ORF">B0T20DRAFT_349755</name>
</gene>
<evidence type="ECO:0000313" key="3">
    <source>
        <dbReference type="Proteomes" id="UP001281003"/>
    </source>
</evidence>
<feature type="compositionally biased region" description="Basic and acidic residues" evidence="1">
    <location>
        <begin position="387"/>
        <end position="402"/>
    </location>
</feature>
<feature type="region of interest" description="Disordered" evidence="1">
    <location>
        <begin position="540"/>
        <end position="611"/>
    </location>
</feature>
<feature type="compositionally biased region" description="Basic and acidic residues" evidence="1">
    <location>
        <begin position="282"/>
        <end position="299"/>
    </location>
</feature>
<feature type="compositionally biased region" description="Basic and acidic residues" evidence="1">
    <location>
        <begin position="117"/>
        <end position="134"/>
    </location>
</feature>
<protein>
    <submittedName>
        <fullName evidence="2">Uncharacterized protein</fullName>
    </submittedName>
</protein>
<organism evidence="2 3">
    <name type="scientific">Sordaria brevicollis</name>
    <dbReference type="NCBI Taxonomy" id="83679"/>
    <lineage>
        <taxon>Eukaryota</taxon>
        <taxon>Fungi</taxon>
        <taxon>Dikarya</taxon>
        <taxon>Ascomycota</taxon>
        <taxon>Pezizomycotina</taxon>
        <taxon>Sordariomycetes</taxon>
        <taxon>Sordariomycetidae</taxon>
        <taxon>Sordariales</taxon>
        <taxon>Sordariaceae</taxon>
        <taxon>Sordaria</taxon>
    </lineage>
</organism>
<feature type="region of interest" description="Disordered" evidence="1">
    <location>
        <begin position="456"/>
        <end position="491"/>
    </location>
</feature>
<reference evidence="2" key="2">
    <citation type="submission" date="2023-07" db="EMBL/GenBank/DDBJ databases">
        <authorList>
            <consortium name="Lawrence Berkeley National Laboratory"/>
            <person name="Haridas S."/>
            <person name="Hensen N."/>
            <person name="Bonometti L."/>
            <person name="Westerberg I."/>
            <person name="Brannstrom I.O."/>
            <person name="Guillou S."/>
            <person name="Cros-Aarteil S."/>
            <person name="Calhoun S."/>
            <person name="Kuo A."/>
            <person name="Mondo S."/>
            <person name="Pangilinan J."/>
            <person name="Riley R."/>
            <person name="LaButti K."/>
            <person name="Andreopoulos B."/>
            <person name="Lipzen A."/>
            <person name="Chen C."/>
            <person name="Yanf M."/>
            <person name="Daum C."/>
            <person name="Ng V."/>
            <person name="Clum A."/>
            <person name="Steindorff A."/>
            <person name="Ohm R."/>
            <person name="Martin F."/>
            <person name="Silar P."/>
            <person name="Natvig D."/>
            <person name="Lalanne C."/>
            <person name="Gautier V."/>
            <person name="Ament-velasquez S.L."/>
            <person name="Kruys A."/>
            <person name="Hutchinson M.I."/>
            <person name="Powell A.J."/>
            <person name="Barry K."/>
            <person name="Miller A.N."/>
            <person name="Grigoriev I.V."/>
            <person name="Debuchy R."/>
            <person name="Gladieux P."/>
            <person name="Thoren M.H."/>
            <person name="Johannesson H."/>
        </authorList>
    </citation>
    <scope>NUCLEOTIDE SEQUENCE</scope>
    <source>
        <strain evidence="2">FGSC 1904</strain>
    </source>
</reference>
<dbReference type="Proteomes" id="UP001281003">
    <property type="component" value="Unassembled WGS sequence"/>
</dbReference>
<feature type="region of interest" description="Disordered" evidence="1">
    <location>
        <begin position="1"/>
        <end position="21"/>
    </location>
</feature>
<feature type="region of interest" description="Disordered" evidence="1">
    <location>
        <begin position="117"/>
        <end position="136"/>
    </location>
</feature>
<dbReference type="EMBL" id="JAUTDP010000004">
    <property type="protein sequence ID" value="KAK3399655.1"/>
    <property type="molecule type" value="Genomic_DNA"/>
</dbReference>
<feature type="region of interest" description="Disordered" evidence="1">
    <location>
        <begin position="282"/>
        <end position="307"/>
    </location>
</feature>
<feature type="region of interest" description="Disordered" evidence="1">
    <location>
        <begin position="324"/>
        <end position="402"/>
    </location>
</feature>
<keyword evidence="3" id="KW-1185">Reference proteome</keyword>
<reference evidence="2" key="1">
    <citation type="journal article" date="2023" name="Mol. Phylogenet. Evol.">
        <title>Genome-scale phylogeny and comparative genomics of the fungal order Sordariales.</title>
        <authorList>
            <person name="Hensen N."/>
            <person name="Bonometti L."/>
            <person name="Westerberg I."/>
            <person name="Brannstrom I.O."/>
            <person name="Guillou S."/>
            <person name="Cros-Aarteil S."/>
            <person name="Calhoun S."/>
            <person name="Haridas S."/>
            <person name="Kuo A."/>
            <person name="Mondo S."/>
            <person name="Pangilinan J."/>
            <person name="Riley R."/>
            <person name="LaButti K."/>
            <person name="Andreopoulos B."/>
            <person name="Lipzen A."/>
            <person name="Chen C."/>
            <person name="Yan M."/>
            <person name="Daum C."/>
            <person name="Ng V."/>
            <person name="Clum A."/>
            <person name="Steindorff A."/>
            <person name="Ohm R.A."/>
            <person name="Martin F."/>
            <person name="Silar P."/>
            <person name="Natvig D.O."/>
            <person name="Lalanne C."/>
            <person name="Gautier V."/>
            <person name="Ament-Velasquez S.L."/>
            <person name="Kruys A."/>
            <person name="Hutchinson M.I."/>
            <person name="Powell A.J."/>
            <person name="Barry K."/>
            <person name="Miller A.N."/>
            <person name="Grigoriev I.V."/>
            <person name="Debuchy R."/>
            <person name="Gladieux P."/>
            <person name="Hiltunen Thoren M."/>
            <person name="Johannesson H."/>
        </authorList>
    </citation>
    <scope>NUCLEOTIDE SEQUENCE</scope>
    <source>
        <strain evidence="2">FGSC 1904</strain>
    </source>
</reference>
<comment type="caution">
    <text evidence="2">The sequence shown here is derived from an EMBL/GenBank/DDBJ whole genome shotgun (WGS) entry which is preliminary data.</text>
</comment>
<feature type="compositionally biased region" description="Polar residues" evidence="1">
    <location>
        <begin position="1"/>
        <end position="20"/>
    </location>
</feature>